<dbReference type="Proteomes" id="UP001623349">
    <property type="component" value="Unassembled WGS sequence"/>
</dbReference>
<feature type="signal peptide" evidence="1">
    <location>
        <begin position="1"/>
        <end position="30"/>
    </location>
</feature>
<protein>
    <submittedName>
        <fullName evidence="2">Predicted gene 14743</fullName>
    </submittedName>
</protein>
<feature type="chain" id="PRO_5046848740" evidence="1">
    <location>
        <begin position="31"/>
        <end position="228"/>
    </location>
</feature>
<evidence type="ECO:0000256" key="1">
    <source>
        <dbReference type="SAM" id="SignalP"/>
    </source>
</evidence>
<evidence type="ECO:0000313" key="2">
    <source>
        <dbReference type="EMBL" id="GAB1303450.1"/>
    </source>
</evidence>
<keyword evidence="3" id="KW-1185">Reference proteome</keyword>
<gene>
    <name evidence="2" type="ORF">APTSU1_001870400</name>
</gene>
<name>A0ABQ0FW25_APOSI</name>
<dbReference type="Gene3D" id="2.40.128.20">
    <property type="match status" value="2"/>
</dbReference>
<accession>A0ABQ0FW25</accession>
<proteinExistence type="predicted"/>
<organism evidence="2 3">
    <name type="scientific">Apodemus speciosus</name>
    <name type="common">Large Japanese field mouse</name>
    <dbReference type="NCBI Taxonomy" id="105296"/>
    <lineage>
        <taxon>Eukaryota</taxon>
        <taxon>Metazoa</taxon>
        <taxon>Chordata</taxon>
        <taxon>Craniata</taxon>
        <taxon>Vertebrata</taxon>
        <taxon>Euteleostomi</taxon>
        <taxon>Mammalia</taxon>
        <taxon>Eutheria</taxon>
        <taxon>Euarchontoglires</taxon>
        <taxon>Glires</taxon>
        <taxon>Rodentia</taxon>
        <taxon>Myomorpha</taxon>
        <taxon>Muroidea</taxon>
        <taxon>Muridae</taxon>
        <taxon>Murinae</taxon>
        <taxon>Apodemus</taxon>
    </lineage>
</organism>
<comment type="caution">
    <text evidence="2">The sequence shown here is derived from an EMBL/GenBank/DDBJ whole genome shotgun (WGS) entry which is preliminary data.</text>
</comment>
<dbReference type="EMBL" id="BAAFST010000540">
    <property type="protein sequence ID" value="GAB1303450.1"/>
    <property type="molecule type" value="Genomic_DNA"/>
</dbReference>
<sequence length="228" mass="26599">MECFFLVRLKTRNQEMEALLLLVLLSLTIADEKPLPLSGRFKTIYLASNDLKEIGENGYAGMFMRNVIFFKNYRKMVMTYYIRRHGECGKHTFAAQRPKNAACKSVLSILSGKECIAKNAKESVTGFWLWTEPQHHIPSIQTHKFVFGDMVKVPHASTIVINYISNTTMLFLMEYTHKERREIRLTYKKAKGNNITEEMREKYVKLTRKRGIPTENIKNMYEIDTCPK</sequence>
<keyword evidence="1" id="KW-0732">Signal</keyword>
<dbReference type="SUPFAM" id="SSF50814">
    <property type="entry name" value="Lipocalins"/>
    <property type="match status" value="1"/>
</dbReference>
<reference evidence="2 3" key="1">
    <citation type="submission" date="2024-08" db="EMBL/GenBank/DDBJ databases">
        <title>The draft genome of Apodemus speciosus.</title>
        <authorList>
            <person name="Nabeshima K."/>
            <person name="Suzuki S."/>
            <person name="Onuma M."/>
        </authorList>
    </citation>
    <scope>NUCLEOTIDE SEQUENCE [LARGE SCALE GENOMIC DNA]</scope>
    <source>
        <strain evidence="2">IB14-021</strain>
    </source>
</reference>
<evidence type="ECO:0000313" key="3">
    <source>
        <dbReference type="Proteomes" id="UP001623349"/>
    </source>
</evidence>
<dbReference type="InterPro" id="IPR012674">
    <property type="entry name" value="Calycin"/>
</dbReference>